<dbReference type="AlphaFoldDB" id="A0A4D9D572"/>
<evidence type="ECO:0000256" key="2">
    <source>
        <dbReference type="SAM" id="Phobius"/>
    </source>
</evidence>
<keyword evidence="2" id="KW-0472">Membrane</keyword>
<dbReference type="Proteomes" id="UP000355283">
    <property type="component" value="Unassembled WGS sequence"/>
</dbReference>
<proteinExistence type="predicted"/>
<evidence type="ECO:0000313" key="3">
    <source>
        <dbReference type="EMBL" id="TFJ83798.1"/>
    </source>
</evidence>
<dbReference type="EMBL" id="SDOX01000021">
    <property type="protein sequence ID" value="TFJ83798.1"/>
    <property type="molecule type" value="Genomic_DNA"/>
</dbReference>
<evidence type="ECO:0000256" key="1">
    <source>
        <dbReference type="SAM" id="MobiDB-lite"/>
    </source>
</evidence>
<feature type="transmembrane region" description="Helical" evidence="2">
    <location>
        <begin position="74"/>
        <end position="93"/>
    </location>
</feature>
<feature type="region of interest" description="Disordered" evidence="1">
    <location>
        <begin position="136"/>
        <end position="156"/>
    </location>
</feature>
<reference evidence="3 4" key="1">
    <citation type="submission" date="2019-01" db="EMBL/GenBank/DDBJ databases">
        <title>Nuclear Genome Assembly of the Microalgal Biofuel strain Nannochloropsis salina CCMP1776.</title>
        <authorList>
            <person name="Hovde B."/>
        </authorList>
    </citation>
    <scope>NUCLEOTIDE SEQUENCE [LARGE SCALE GENOMIC DNA]</scope>
    <source>
        <strain evidence="3 4">CCMP1776</strain>
    </source>
</reference>
<name>A0A4D9D572_9STRA</name>
<feature type="transmembrane region" description="Helical" evidence="2">
    <location>
        <begin position="42"/>
        <end position="62"/>
    </location>
</feature>
<dbReference type="OrthoDB" id="10300259at2759"/>
<organism evidence="3 4">
    <name type="scientific">Nannochloropsis salina CCMP1776</name>
    <dbReference type="NCBI Taxonomy" id="1027361"/>
    <lineage>
        <taxon>Eukaryota</taxon>
        <taxon>Sar</taxon>
        <taxon>Stramenopiles</taxon>
        <taxon>Ochrophyta</taxon>
        <taxon>Eustigmatophyceae</taxon>
        <taxon>Eustigmatales</taxon>
        <taxon>Monodopsidaceae</taxon>
        <taxon>Microchloropsis</taxon>
        <taxon>Microchloropsis salina</taxon>
    </lineage>
</organism>
<keyword evidence="2" id="KW-1133">Transmembrane helix</keyword>
<evidence type="ECO:0000313" key="4">
    <source>
        <dbReference type="Proteomes" id="UP000355283"/>
    </source>
</evidence>
<keyword evidence="4" id="KW-1185">Reference proteome</keyword>
<feature type="transmembrane region" description="Helical" evidence="2">
    <location>
        <begin position="15"/>
        <end position="35"/>
    </location>
</feature>
<keyword evidence="2" id="KW-0812">Transmembrane</keyword>
<comment type="caution">
    <text evidence="3">The sequence shown here is derived from an EMBL/GenBank/DDBJ whole genome shotgun (WGS) entry which is preliminary data.</text>
</comment>
<accession>A0A4D9D572</accession>
<gene>
    <name evidence="3" type="ORF">NSK_004900</name>
</gene>
<sequence length="156" mass="16707">MRDTPEKRKDYKHYWYAPVYTGLVGSAVGAAVGAWRGQSALLFSLHLGIGYTIFGATFSSSLYGLEYVRQEEGILNWVGAGAVAGAVTSLITAGPRQVGRGAVFFGGMGMIAESISDLVESSISNYQDRRAKQRFGHPTAPSAWGGDKAIGRAEKR</sequence>
<protein>
    <submittedName>
        <fullName evidence="3">Uncharacterized protein</fullName>
    </submittedName>
</protein>